<keyword evidence="2" id="KW-1185">Reference proteome</keyword>
<accession>A0A5P1E375</accession>
<proteinExistence type="predicted"/>
<dbReference type="Proteomes" id="UP000243459">
    <property type="component" value="Chromosome 10"/>
</dbReference>
<organism evidence="1 2">
    <name type="scientific">Asparagus officinalis</name>
    <name type="common">Garden asparagus</name>
    <dbReference type="NCBI Taxonomy" id="4686"/>
    <lineage>
        <taxon>Eukaryota</taxon>
        <taxon>Viridiplantae</taxon>
        <taxon>Streptophyta</taxon>
        <taxon>Embryophyta</taxon>
        <taxon>Tracheophyta</taxon>
        <taxon>Spermatophyta</taxon>
        <taxon>Magnoliopsida</taxon>
        <taxon>Liliopsida</taxon>
        <taxon>Asparagales</taxon>
        <taxon>Asparagaceae</taxon>
        <taxon>Asparagoideae</taxon>
        <taxon>Asparagus</taxon>
    </lineage>
</organism>
<protein>
    <submittedName>
        <fullName evidence="1">Uncharacterized protein</fullName>
    </submittedName>
</protein>
<evidence type="ECO:0000313" key="1">
    <source>
        <dbReference type="EMBL" id="ONK56978.1"/>
    </source>
</evidence>
<evidence type="ECO:0000313" key="2">
    <source>
        <dbReference type="Proteomes" id="UP000243459"/>
    </source>
</evidence>
<dbReference type="AlphaFoldDB" id="A0A5P1E375"/>
<sequence length="100" mass="11547">MVEWVLERGDLEWDKDRERRFVMKEKTLSNVIRSFAILLSIAGQWSTIASYSTLIAEHPIPLNPLEEKTIHTMIQPRPPPANLAADFELYQCVEAFYNGV</sequence>
<name>A0A5P1E375_ASPOF</name>
<gene>
    <name evidence="1" type="ORF">A4U43_C10F15290</name>
</gene>
<dbReference type="Gramene" id="ONK56978">
    <property type="protein sequence ID" value="ONK56978"/>
    <property type="gene ID" value="A4U43_C10F15290"/>
</dbReference>
<dbReference type="EMBL" id="CM007390">
    <property type="protein sequence ID" value="ONK56978.1"/>
    <property type="molecule type" value="Genomic_DNA"/>
</dbReference>
<reference evidence="2" key="1">
    <citation type="journal article" date="2017" name="Nat. Commun.">
        <title>The asparagus genome sheds light on the origin and evolution of a young Y chromosome.</title>
        <authorList>
            <person name="Harkess A."/>
            <person name="Zhou J."/>
            <person name="Xu C."/>
            <person name="Bowers J.E."/>
            <person name="Van der Hulst R."/>
            <person name="Ayyampalayam S."/>
            <person name="Mercati F."/>
            <person name="Riccardi P."/>
            <person name="McKain M.R."/>
            <person name="Kakrana A."/>
            <person name="Tang H."/>
            <person name="Ray J."/>
            <person name="Groenendijk J."/>
            <person name="Arikit S."/>
            <person name="Mathioni S.M."/>
            <person name="Nakano M."/>
            <person name="Shan H."/>
            <person name="Telgmann-Rauber A."/>
            <person name="Kanno A."/>
            <person name="Yue Z."/>
            <person name="Chen H."/>
            <person name="Li W."/>
            <person name="Chen Y."/>
            <person name="Xu X."/>
            <person name="Zhang Y."/>
            <person name="Luo S."/>
            <person name="Chen H."/>
            <person name="Gao J."/>
            <person name="Mao Z."/>
            <person name="Pires J.C."/>
            <person name="Luo M."/>
            <person name="Kudrna D."/>
            <person name="Wing R.A."/>
            <person name="Meyers B.C."/>
            <person name="Yi K."/>
            <person name="Kong H."/>
            <person name="Lavrijsen P."/>
            <person name="Sunseri F."/>
            <person name="Falavigna A."/>
            <person name="Ye Y."/>
            <person name="Leebens-Mack J.H."/>
            <person name="Chen G."/>
        </authorList>
    </citation>
    <scope>NUCLEOTIDE SEQUENCE [LARGE SCALE GENOMIC DNA]</scope>
    <source>
        <strain evidence="2">cv. DH0086</strain>
    </source>
</reference>